<dbReference type="SUPFAM" id="SSF53067">
    <property type="entry name" value="Actin-like ATPase domain"/>
    <property type="match status" value="2"/>
</dbReference>
<dbReference type="Gene3D" id="3.30.420.40">
    <property type="match status" value="2"/>
</dbReference>
<keyword evidence="5" id="KW-0319">Glycerol metabolism</keyword>
<dbReference type="PROSITE" id="PS00933">
    <property type="entry name" value="FGGY_KINASES_1"/>
    <property type="match status" value="1"/>
</dbReference>
<proteinExistence type="inferred from homology"/>
<dbReference type="Pfam" id="PF02782">
    <property type="entry name" value="FGGY_C"/>
    <property type="match status" value="1"/>
</dbReference>
<dbReference type="PANTHER" id="PTHR10196:SF69">
    <property type="entry name" value="GLYCEROL KINASE"/>
    <property type="match status" value="1"/>
</dbReference>
<dbReference type="EMBL" id="CP017834">
    <property type="protein sequence ID" value="APJ03835.1"/>
    <property type="molecule type" value="Genomic_DNA"/>
</dbReference>
<dbReference type="Pfam" id="PF00370">
    <property type="entry name" value="FGGY_N"/>
    <property type="match status" value="1"/>
</dbReference>
<dbReference type="InterPro" id="IPR000577">
    <property type="entry name" value="Carb_kinase_FGGY"/>
</dbReference>
<dbReference type="InterPro" id="IPR018484">
    <property type="entry name" value="FGGY_N"/>
</dbReference>
<keyword evidence="6" id="KW-0067">ATP-binding</keyword>
<name>A0A1L4D0V5_9BACT</name>
<keyword evidence="2 8" id="KW-0808">Transferase</keyword>
<evidence type="ECO:0000259" key="10">
    <source>
        <dbReference type="Pfam" id="PF02782"/>
    </source>
</evidence>
<evidence type="ECO:0000256" key="2">
    <source>
        <dbReference type="ARBA" id="ARBA00022679"/>
    </source>
</evidence>
<dbReference type="GO" id="GO:0006071">
    <property type="term" value="P:glycerol metabolic process"/>
    <property type="evidence" value="ECO:0007669"/>
    <property type="project" value="UniProtKB-KW"/>
</dbReference>
<accession>A0A1L4D0V5</accession>
<dbReference type="Proteomes" id="UP000184731">
    <property type="component" value="Chromosome"/>
</dbReference>
<keyword evidence="4 8" id="KW-0418">Kinase</keyword>
<dbReference type="KEGG" id="saqi:AXG55_07920"/>
<dbReference type="FunFam" id="3.30.420.40:FF:000008">
    <property type="entry name" value="Glycerol kinase"/>
    <property type="match status" value="1"/>
</dbReference>
<evidence type="ECO:0000256" key="3">
    <source>
        <dbReference type="ARBA" id="ARBA00022741"/>
    </source>
</evidence>
<dbReference type="PIRSF" id="PIRSF000538">
    <property type="entry name" value="GlpK"/>
    <property type="match status" value="1"/>
</dbReference>
<dbReference type="STRING" id="1915309.AXG55_07920"/>
<evidence type="ECO:0000256" key="8">
    <source>
        <dbReference type="RuleBase" id="RU003733"/>
    </source>
</evidence>
<dbReference type="AlphaFoldDB" id="A0A1L4D0V5"/>
<dbReference type="InterPro" id="IPR043129">
    <property type="entry name" value="ATPase_NBD"/>
</dbReference>
<dbReference type="OrthoDB" id="9812573at2"/>
<evidence type="ECO:0000256" key="5">
    <source>
        <dbReference type="ARBA" id="ARBA00022798"/>
    </source>
</evidence>
<keyword evidence="12" id="KW-1185">Reference proteome</keyword>
<dbReference type="GO" id="GO:0004370">
    <property type="term" value="F:glycerol kinase activity"/>
    <property type="evidence" value="ECO:0007669"/>
    <property type="project" value="TreeGrafter"/>
</dbReference>
<reference evidence="11 12" key="1">
    <citation type="submission" date="2016-10" db="EMBL/GenBank/DDBJ databases">
        <title>Silvanigrella aquatica sp. nov., isolated from a freshwater lake located in the Black Forest, Germany, description of Silvanigrellaceae fam. nov., Silvanigrellales ord. nov., reclassification of the order Bdellovibrionales in the class Oligoflexia, reclassification of the families Bacteriovoracaceae and Halobacteriovoraceae in the new order Bacteriovoracales ord. nov., and reclassification of the family Pseudobacteriovoracaceae in the order Oligoflexiales.</title>
        <authorList>
            <person name="Hahn M.W."/>
            <person name="Schmidt J."/>
            <person name="Koll U."/>
            <person name="Rohde M."/>
            <person name="Verbag S."/>
            <person name="Pitt A."/>
            <person name="Nakai R."/>
            <person name="Naganuma T."/>
            <person name="Lang E."/>
        </authorList>
    </citation>
    <scope>NUCLEOTIDE SEQUENCE [LARGE SCALE GENOMIC DNA]</scope>
    <source>
        <strain evidence="11 12">MWH-Nonnen-W8red</strain>
    </source>
</reference>
<keyword evidence="3" id="KW-0547">Nucleotide-binding</keyword>
<evidence type="ECO:0000256" key="4">
    <source>
        <dbReference type="ARBA" id="ARBA00022777"/>
    </source>
</evidence>
<dbReference type="PROSITE" id="PS00445">
    <property type="entry name" value="FGGY_KINASES_2"/>
    <property type="match status" value="1"/>
</dbReference>
<dbReference type="InterPro" id="IPR018485">
    <property type="entry name" value="FGGY_C"/>
</dbReference>
<dbReference type="GO" id="GO:0005524">
    <property type="term" value="F:ATP binding"/>
    <property type="evidence" value="ECO:0007669"/>
    <property type="project" value="UniProtKB-KW"/>
</dbReference>
<evidence type="ECO:0000256" key="6">
    <source>
        <dbReference type="ARBA" id="ARBA00022840"/>
    </source>
</evidence>
<dbReference type="PANTHER" id="PTHR10196">
    <property type="entry name" value="SUGAR KINASE"/>
    <property type="match status" value="1"/>
</dbReference>
<comment type="similarity">
    <text evidence="1 8">Belongs to the FGGY kinase family.</text>
</comment>
<evidence type="ECO:0000259" key="9">
    <source>
        <dbReference type="Pfam" id="PF00370"/>
    </source>
</evidence>
<evidence type="ECO:0000256" key="1">
    <source>
        <dbReference type="ARBA" id="ARBA00009156"/>
    </source>
</evidence>
<evidence type="ECO:0000256" key="7">
    <source>
        <dbReference type="ARBA" id="ARBA00043149"/>
    </source>
</evidence>
<dbReference type="GO" id="GO:0005829">
    <property type="term" value="C:cytosol"/>
    <property type="evidence" value="ECO:0007669"/>
    <property type="project" value="TreeGrafter"/>
</dbReference>
<evidence type="ECO:0000313" key="11">
    <source>
        <dbReference type="EMBL" id="APJ03835.1"/>
    </source>
</evidence>
<gene>
    <name evidence="11" type="ORF">AXG55_07920</name>
</gene>
<organism evidence="11 12">
    <name type="scientific">Silvanigrella aquatica</name>
    <dbReference type="NCBI Taxonomy" id="1915309"/>
    <lineage>
        <taxon>Bacteria</taxon>
        <taxon>Pseudomonadati</taxon>
        <taxon>Bdellovibrionota</taxon>
        <taxon>Oligoflexia</taxon>
        <taxon>Silvanigrellales</taxon>
        <taxon>Silvanigrellaceae</taxon>
        <taxon>Silvanigrella</taxon>
    </lineage>
</organism>
<feature type="domain" description="Carbohydrate kinase FGGY N-terminal" evidence="9">
    <location>
        <begin position="5"/>
        <end position="258"/>
    </location>
</feature>
<dbReference type="InterPro" id="IPR018483">
    <property type="entry name" value="Carb_kinase_FGGY_CS"/>
</dbReference>
<evidence type="ECO:0000313" key="12">
    <source>
        <dbReference type="Proteomes" id="UP000184731"/>
    </source>
</evidence>
<dbReference type="RefSeq" id="WP_148697578.1">
    <property type="nucleotide sequence ID" value="NZ_CP017834.1"/>
</dbReference>
<dbReference type="NCBIfam" id="NF000756">
    <property type="entry name" value="PRK00047.1"/>
    <property type="match status" value="1"/>
</dbReference>
<sequence length="504" mass="55798">MNNFILAIDEGTTGIQASFFSMNDFSMYGNNKIEFPQIYPRSGLVEHNPNDIWETTLAAIKNAIELTQKSNHEFSINRISAIGITNQRETCLAWNKNTGEIAGNAIVWQDRRTAEFCDSLKNNEIMRKMILRKTGLVCDPYFSASKMRWMIEQYPKAKQWAVAGELALGTVDCYVTWKLTGGQSFVTDHTNACRTMLYNLHLGQYDPELLEVFSIPTHTLPEIKPSMGRFGITKNISCLPDGIPITGILGDQQAALFGQNCVNPGEAKITFGTGAFLLMNTGENIVEADNGLLATVAYSTSQKRVFALEGSAFVAGAAVQFLRDNFGWVKNSAESAELAMSYPRDEEVLFVPSLAGLGAPYWNPQAKGVLFGMTRGTQKSQIIRAVLESIAMQNVQLLRLMEKISKQKIVRVGVDGGASRNDFLMQIQSDILQTTLVRPTNIETTSLGAARAAYVGILEEDVGFIKSEIGKEFEPHMPEALANANLYRWLKAVDCINNFYSSDK</sequence>
<feature type="domain" description="Carbohydrate kinase FGGY C-terminal" evidence="10">
    <location>
        <begin position="267"/>
        <end position="455"/>
    </location>
</feature>
<protein>
    <recommendedName>
        <fullName evidence="7">ATP:glycerol 3-phosphotransferase</fullName>
    </recommendedName>
</protein>